<feature type="domain" description="NodB homology" evidence="4">
    <location>
        <begin position="106"/>
        <end position="347"/>
    </location>
</feature>
<feature type="region of interest" description="Disordered" evidence="2">
    <location>
        <begin position="616"/>
        <end position="636"/>
    </location>
</feature>
<dbReference type="InterPro" id="IPR002509">
    <property type="entry name" value="NODB_dom"/>
</dbReference>
<feature type="chain" id="PRO_5046434964" evidence="3">
    <location>
        <begin position="29"/>
        <end position="636"/>
    </location>
</feature>
<dbReference type="Gene3D" id="3.20.20.80">
    <property type="entry name" value="Glycosidases"/>
    <property type="match status" value="2"/>
</dbReference>
<dbReference type="Gene3D" id="3.20.20.370">
    <property type="entry name" value="Glycoside hydrolase/deacetylase"/>
    <property type="match status" value="1"/>
</dbReference>
<dbReference type="EMBL" id="JBBWWT010000004">
    <property type="protein sequence ID" value="MEL1264744.1"/>
    <property type="molecule type" value="Genomic_DNA"/>
</dbReference>
<evidence type="ECO:0000313" key="6">
    <source>
        <dbReference type="Proteomes" id="UP001459204"/>
    </source>
</evidence>
<dbReference type="NCBIfam" id="TIGR03938">
    <property type="entry name" value="deacetyl_PgaB"/>
    <property type="match status" value="1"/>
</dbReference>
<dbReference type="InterPro" id="IPR011330">
    <property type="entry name" value="Glyco_hydro/deAcase_b/a-brl"/>
</dbReference>
<keyword evidence="6" id="KW-1185">Reference proteome</keyword>
<proteinExistence type="predicted"/>
<evidence type="ECO:0000259" key="4">
    <source>
        <dbReference type="PROSITE" id="PS51677"/>
    </source>
</evidence>
<evidence type="ECO:0000256" key="1">
    <source>
        <dbReference type="ARBA" id="ARBA00022729"/>
    </source>
</evidence>
<dbReference type="Pfam" id="PF01522">
    <property type="entry name" value="Polysacc_deac_1"/>
    <property type="match status" value="1"/>
</dbReference>
<dbReference type="PANTHER" id="PTHR34216">
    <property type="match status" value="1"/>
</dbReference>
<organism evidence="5 6">
    <name type="scientific">Pseudoxanthomonas putridarboris</name>
    <dbReference type="NCBI Taxonomy" id="752605"/>
    <lineage>
        <taxon>Bacteria</taxon>
        <taxon>Pseudomonadati</taxon>
        <taxon>Pseudomonadota</taxon>
        <taxon>Gammaproteobacteria</taxon>
        <taxon>Lysobacterales</taxon>
        <taxon>Lysobacteraceae</taxon>
        <taxon>Pseudoxanthomonas</taxon>
    </lineage>
</organism>
<dbReference type="PROSITE" id="PS51677">
    <property type="entry name" value="NODB"/>
    <property type="match status" value="1"/>
</dbReference>
<accession>A0ABU9J0I3</accession>
<dbReference type="Pfam" id="PF14883">
    <property type="entry name" value="GHL13"/>
    <property type="match status" value="2"/>
</dbReference>
<dbReference type="RefSeq" id="WP_341725934.1">
    <property type="nucleotide sequence ID" value="NZ_JBBWWT010000004.1"/>
</dbReference>
<dbReference type="PANTHER" id="PTHR34216:SF7">
    <property type="entry name" value="POLY-BETA-1,6-N-ACETYL-D-GLUCOSAMINE N-DEACETYLASE"/>
    <property type="match status" value="1"/>
</dbReference>
<feature type="signal peptide" evidence="3">
    <location>
        <begin position="1"/>
        <end position="28"/>
    </location>
</feature>
<reference evidence="5 6" key="1">
    <citation type="submission" date="2024-04" db="EMBL/GenBank/DDBJ databases">
        <title>Draft genome sequence of Pseudoxanthomonas putridarboris WD12.</title>
        <authorList>
            <person name="Oh J."/>
        </authorList>
    </citation>
    <scope>NUCLEOTIDE SEQUENCE [LARGE SCALE GENOMIC DNA]</scope>
    <source>
        <strain evidence="5 6">WD12</strain>
    </source>
</reference>
<evidence type="ECO:0000313" key="5">
    <source>
        <dbReference type="EMBL" id="MEL1264744.1"/>
    </source>
</evidence>
<dbReference type="SUPFAM" id="SSF88713">
    <property type="entry name" value="Glycoside hydrolase/deacetylase"/>
    <property type="match status" value="1"/>
</dbReference>
<comment type="caution">
    <text evidence="5">The sequence shown here is derived from an EMBL/GenBank/DDBJ whole genome shotgun (WGS) entry which is preliminary data.</text>
</comment>
<dbReference type="InterPro" id="IPR023854">
    <property type="entry name" value="PGA_deacetylase_PgaB"/>
</dbReference>
<dbReference type="InterPro" id="IPR051398">
    <property type="entry name" value="Polysacch_Deacetylase"/>
</dbReference>
<gene>
    <name evidence="5" type="primary">pgaB</name>
    <name evidence="5" type="ORF">AAD027_10245</name>
</gene>
<dbReference type="Proteomes" id="UP001459204">
    <property type="component" value="Unassembled WGS sequence"/>
</dbReference>
<dbReference type="InterPro" id="IPR032772">
    <property type="entry name" value="PGA_deacetylase_PgaB_C"/>
</dbReference>
<evidence type="ECO:0000256" key="2">
    <source>
        <dbReference type="SAM" id="MobiDB-lite"/>
    </source>
</evidence>
<evidence type="ECO:0000256" key="3">
    <source>
        <dbReference type="SAM" id="SignalP"/>
    </source>
</evidence>
<protein>
    <submittedName>
        <fullName evidence="5">Poly-beta-1,6-N-acetyl-D-glucosamine N-deacetylase PgaB</fullName>
    </submittedName>
</protein>
<name>A0ABU9J0I3_9GAMM</name>
<sequence>MNMHRRFTILLSRAWLLALCLLPLAASADDALAGATSVAVGGDRLLVLSYHDIRDDVARKGDPDAYAVGTQNFTAQLDWLSGQGYRPVSLSDVEAVARGERRLPKKAVLLTFDDGLRSVYTHAFPLLRAYGYPALVAVVTDWVELAPGRQVDYGPRPFTRDDFLTWDQLREMTASGLVEIASHSHDLHHGVVANPQGNVTPAAITRIYDPQARRYETEAEYRARIHADLSASSDAIQRELGLRPRAIVWPYAAYSSVSNGIAGSLGMTVSFDLEGREQKLAPDLHGLARLLVFNNPNVSDLAYELRHDEDVQGLRAMQVDLDYVYDADPAQQDRNLDALVERVKRIGPSHVFLQAFADPDGNGSADALYFPNRHLPMRADLFNRVAWQLKSRAGVKVFAWLPVLGFEPADPALRRELALPERAGEIFRLDPSDPRARQLIGDVYEDLAVASYFEGLLFHDDAYLRDDELPQLGDADARAQLLVDFTHDLKRSAERWRPKLVTVRNLYALTVLEPESQQWFGQRLDTFLQAYDYTALMAMPWMEGAHKRPHAWLRELTAAVRRHDPLFQKTLFELQTRDWRTQRPIPGDTLQALVRQLQADGVRHLGWYPDDFIGDQPRMQDARGSLSARSFPYEER</sequence>
<keyword evidence="1 3" id="KW-0732">Signal</keyword>